<dbReference type="InterPro" id="IPR005829">
    <property type="entry name" value="Sugar_transporter_CS"/>
</dbReference>
<dbReference type="InterPro" id="IPR050820">
    <property type="entry name" value="MFS_Sugar_Transporter"/>
</dbReference>
<dbReference type="InterPro" id="IPR003663">
    <property type="entry name" value="Sugar/inositol_transpt"/>
</dbReference>
<dbReference type="NCBIfam" id="TIGR00879">
    <property type="entry name" value="SP"/>
    <property type="match status" value="1"/>
</dbReference>
<comment type="similarity">
    <text evidence="2 7">Belongs to the major facilitator superfamily. Sugar transporter (TC 2.A.1.1) family.</text>
</comment>
<dbReference type="OrthoDB" id="6612291at2759"/>
<dbReference type="AlphaFoldDB" id="A0A200QYV6"/>
<dbReference type="PROSITE" id="PS00217">
    <property type="entry name" value="SUGAR_TRANSPORT_2"/>
    <property type="match status" value="1"/>
</dbReference>
<reference evidence="10 11" key="1">
    <citation type="journal article" date="2017" name="Mol. Plant">
        <title>The Genome of Medicinal Plant Macleaya cordata Provides New Insights into Benzylisoquinoline Alkaloids Metabolism.</title>
        <authorList>
            <person name="Liu X."/>
            <person name="Liu Y."/>
            <person name="Huang P."/>
            <person name="Ma Y."/>
            <person name="Qing Z."/>
            <person name="Tang Q."/>
            <person name="Cao H."/>
            <person name="Cheng P."/>
            <person name="Zheng Y."/>
            <person name="Yuan Z."/>
            <person name="Zhou Y."/>
            <person name="Liu J."/>
            <person name="Tang Z."/>
            <person name="Zhuo Y."/>
            <person name="Zhang Y."/>
            <person name="Yu L."/>
            <person name="Huang J."/>
            <person name="Yang P."/>
            <person name="Peng Q."/>
            <person name="Zhang J."/>
            <person name="Jiang W."/>
            <person name="Zhang Z."/>
            <person name="Lin K."/>
            <person name="Ro D.K."/>
            <person name="Chen X."/>
            <person name="Xiong X."/>
            <person name="Shang Y."/>
            <person name="Huang S."/>
            <person name="Zeng J."/>
        </authorList>
    </citation>
    <scope>NUCLEOTIDE SEQUENCE [LARGE SCALE GENOMIC DNA]</scope>
    <source>
        <strain evidence="11">cv. BLH2017</strain>
        <tissue evidence="10">Root</tissue>
    </source>
</reference>
<dbReference type="GO" id="GO:0005737">
    <property type="term" value="C:cytoplasm"/>
    <property type="evidence" value="ECO:0007669"/>
    <property type="project" value="UniProtKB-ARBA"/>
</dbReference>
<keyword evidence="5 8" id="KW-1133">Transmembrane helix</keyword>
<feature type="domain" description="Major facilitator superfamily (MFS) profile" evidence="9">
    <location>
        <begin position="111"/>
        <end position="555"/>
    </location>
</feature>
<dbReference type="FunFam" id="1.20.1250.20:FF:000118">
    <property type="entry name" value="D-xylose-proton symporter-like 3, chloroplastic"/>
    <property type="match status" value="1"/>
</dbReference>
<dbReference type="STRING" id="56857.A0A200QYV6"/>
<feature type="transmembrane region" description="Helical" evidence="8">
    <location>
        <begin position="565"/>
        <end position="586"/>
    </location>
</feature>
<dbReference type="PANTHER" id="PTHR48023:SF6">
    <property type="entry name" value="D-XYLOSE-PROTON SYMPORTER-LIKE 3, CHLOROPLASTIC"/>
    <property type="match status" value="1"/>
</dbReference>
<keyword evidence="4 8" id="KW-0812">Transmembrane</keyword>
<feature type="transmembrane region" description="Helical" evidence="8">
    <location>
        <begin position="410"/>
        <end position="429"/>
    </location>
</feature>
<feature type="transmembrane region" description="Helical" evidence="8">
    <location>
        <begin position="243"/>
        <end position="261"/>
    </location>
</feature>
<evidence type="ECO:0000256" key="4">
    <source>
        <dbReference type="ARBA" id="ARBA00022692"/>
    </source>
</evidence>
<organism evidence="10 11">
    <name type="scientific">Macleaya cordata</name>
    <name type="common">Five-seeded plume-poppy</name>
    <name type="synonym">Bocconia cordata</name>
    <dbReference type="NCBI Taxonomy" id="56857"/>
    <lineage>
        <taxon>Eukaryota</taxon>
        <taxon>Viridiplantae</taxon>
        <taxon>Streptophyta</taxon>
        <taxon>Embryophyta</taxon>
        <taxon>Tracheophyta</taxon>
        <taxon>Spermatophyta</taxon>
        <taxon>Magnoliopsida</taxon>
        <taxon>Ranunculales</taxon>
        <taxon>Papaveraceae</taxon>
        <taxon>Papaveroideae</taxon>
        <taxon>Macleaya</taxon>
    </lineage>
</organism>
<dbReference type="GO" id="GO:1904659">
    <property type="term" value="P:D-glucose transmembrane transport"/>
    <property type="evidence" value="ECO:0007669"/>
    <property type="project" value="UniProtKB-ARBA"/>
</dbReference>
<proteinExistence type="inferred from homology"/>
<evidence type="ECO:0000259" key="9">
    <source>
        <dbReference type="PROSITE" id="PS50850"/>
    </source>
</evidence>
<dbReference type="GO" id="GO:0016020">
    <property type="term" value="C:membrane"/>
    <property type="evidence" value="ECO:0007669"/>
    <property type="project" value="UniProtKB-SubCell"/>
</dbReference>
<dbReference type="EMBL" id="MVGT01000753">
    <property type="protein sequence ID" value="OVA15590.1"/>
    <property type="molecule type" value="Genomic_DNA"/>
</dbReference>
<feature type="transmembrane region" description="Helical" evidence="8">
    <location>
        <begin position="436"/>
        <end position="456"/>
    </location>
</feature>
<dbReference type="InterPro" id="IPR020846">
    <property type="entry name" value="MFS_dom"/>
</dbReference>
<dbReference type="PANTHER" id="PTHR48023">
    <property type="entry name" value="D-XYLOSE-PROTON SYMPORTER-LIKE 2"/>
    <property type="match status" value="1"/>
</dbReference>
<dbReference type="InParanoid" id="A0A200QYV6"/>
<dbReference type="InterPro" id="IPR005828">
    <property type="entry name" value="MFS_sugar_transport-like"/>
</dbReference>
<comment type="caution">
    <text evidence="10">The sequence shown here is derived from an EMBL/GenBank/DDBJ whole genome shotgun (WGS) entry which is preliminary data.</text>
</comment>
<dbReference type="Proteomes" id="UP000195402">
    <property type="component" value="Unassembled WGS sequence"/>
</dbReference>
<feature type="transmembrane region" description="Helical" evidence="8">
    <location>
        <begin position="209"/>
        <end position="231"/>
    </location>
</feature>
<gene>
    <name evidence="10" type="ORF">BVC80_9033g63</name>
</gene>
<dbReference type="GO" id="GO:0022857">
    <property type="term" value="F:transmembrane transporter activity"/>
    <property type="evidence" value="ECO:0007669"/>
    <property type="project" value="InterPro"/>
</dbReference>
<accession>A0A200QYV6</accession>
<dbReference type="Pfam" id="PF00083">
    <property type="entry name" value="Sugar_tr"/>
    <property type="match status" value="1"/>
</dbReference>
<evidence type="ECO:0000256" key="8">
    <source>
        <dbReference type="SAM" id="Phobius"/>
    </source>
</evidence>
<dbReference type="PROSITE" id="PS50850">
    <property type="entry name" value="MFS"/>
    <property type="match status" value="1"/>
</dbReference>
<dbReference type="PRINTS" id="PR00171">
    <property type="entry name" value="SUGRTRNSPORT"/>
</dbReference>
<dbReference type="InterPro" id="IPR036259">
    <property type="entry name" value="MFS_trans_sf"/>
</dbReference>
<protein>
    <submittedName>
        <fullName evidence="10">Sugar/inositol transporter</fullName>
    </submittedName>
</protein>
<feature type="transmembrane region" description="Helical" evidence="8">
    <location>
        <begin position="273"/>
        <end position="292"/>
    </location>
</feature>
<comment type="subcellular location">
    <subcellularLocation>
        <location evidence="1">Membrane</location>
        <topology evidence="1">Multi-pass membrane protein</topology>
    </subcellularLocation>
</comment>
<feature type="transmembrane region" description="Helical" evidence="8">
    <location>
        <begin position="462"/>
        <end position="489"/>
    </location>
</feature>
<keyword evidence="3 7" id="KW-0813">Transport</keyword>
<dbReference type="OMA" id="TGSHMES"/>
<dbReference type="CDD" id="cd17362">
    <property type="entry name" value="MFS_GLUT10_12_Class3_like"/>
    <property type="match status" value="1"/>
</dbReference>
<feature type="transmembrane region" description="Helical" evidence="8">
    <location>
        <begin position="185"/>
        <end position="203"/>
    </location>
</feature>
<sequence>MAISGSAPLFSPKLSQKPSPSTKLQFLHLSPIRASFSPSKKKDDNFNKGIFFTQKFPMFRRMPLLSSSVEPRFNTKVVGAQKEQFAEEETQSFVSEGAIQEVFAWSSVIFPFLFPALGGLLFGYDIGATSGATISLQSPELSGTTWFNLSSVQLGLVVSGSLYGALLGSILVYPIADFLGRRRELITAAVLYMLGGLTTGFAPDLGVLVVGRLLYGLGIGLAMHGAPLYIAETAPSQIRGTLISMKELMIVLGILLGYLAGSIEINAVGGWRYMYGLSVPVAVLMGLGMWSLPPSPRWLLLRAVQGKGSIQEYKERAVQALRKLRGRPAGDKVSEKQVEDTLGSLKDAYADQESEASFWEVFQGPSLKAFTIGGGLVLFQQITGQPSVLYYAGSILQSAGFAAASDAARVSVVIGLFKFLMTGVAVLKVDDLGRRPLLIGGVSGITLSLFLLAAYYKVLEGYPLVAVGALLLYVGSYQISFGPISWLMVSEIFPIRTRGRGISLAVLTNFGSNALVTFAFSPLKELLGAENLFLLFAGIALLSLVFVVFAVPETKVILGQIDKSAAWYGIPLLVRIPMALFVHANYYCHSCGNLHSANFPCIPRRA</sequence>
<dbReference type="SUPFAM" id="SSF103473">
    <property type="entry name" value="MFS general substrate transporter"/>
    <property type="match status" value="1"/>
</dbReference>
<feature type="transmembrane region" description="Helical" evidence="8">
    <location>
        <begin position="532"/>
        <end position="553"/>
    </location>
</feature>
<feature type="transmembrane region" description="Helical" evidence="8">
    <location>
        <begin position="102"/>
        <end position="126"/>
    </location>
</feature>
<evidence type="ECO:0000256" key="6">
    <source>
        <dbReference type="ARBA" id="ARBA00023136"/>
    </source>
</evidence>
<evidence type="ECO:0000313" key="10">
    <source>
        <dbReference type="EMBL" id="OVA15590.1"/>
    </source>
</evidence>
<evidence type="ECO:0000256" key="7">
    <source>
        <dbReference type="RuleBase" id="RU003346"/>
    </source>
</evidence>
<name>A0A200QYV6_MACCD</name>
<evidence type="ECO:0000256" key="5">
    <source>
        <dbReference type="ARBA" id="ARBA00022989"/>
    </source>
</evidence>
<evidence type="ECO:0000256" key="3">
    <source>
        <dbReference type="ARBA" id="ARBA00022448"/>
    </source>
</evidence>
<evidence type="ECO:0000256" key="2">
    <source>
        <dbReference type="ARBA" id="ARBA00010992"/>
    </source>
</evidence>
<feature type="transmembrane region" description="Helical" evidence="8">
    <location>
        <begin position="146"/>
        <end position="173"/>
    </location>
</feature>
<evidence type="ECO:0000313" key="11">
    <source>
        <dbReference type="Proteomes" id="UP000195402"/>
    </source>
</evidence>
<feature type="transmembrane region" description="Helical" evidence="8">
    <location>
        <begin position="501"/>
        <end position="520"/>
    </location>
</feature>
<dbReference type="FunCoup" id="A0A200QYV6">
    <property type="interactions" value="615"/>
</dbReference>
<keyword evidence="6 8" id="KW-0472">Membrane</keyword>
<evidence type="ECO:0000256" key="1">
    <source>
        <dbReference type="ARBA" id="ARBA00004141"/>
    </source>
</evidence>
<dbReference type="Gene3D" id="1.20.1250.20">
    <property type="entry name" value="MFS general substrate transporter like domains"/>
    <property type="match status" value="1"/>
</dbReference>
<keyword evidence="11" id="KW-1185">Reference proteome</keyword>